<evidence type="ECO:0000313" key="5">
    <source>
        <dbReference type="Proteomes" id="UP000215896"/>
    </source>
</evidence>
<feature type="domain" description="Arabinofuranosyltransferase central" evidence="2">
    <location>
        <begin position="216"/>
        <end position="666"/>
    </location>
</feature>
<feature type="transmembrane region" description="Helical" evidence="1">
    <location>
        <begin position="335"/>
        <end position="352"/>
    </location>
</feature>
<dbReference type="Pfam" id="PF17689">
    <property type="entry name" value="Arabino_trans_N"/>
    <property type="match status" value="1"/>
</dbReference>
<feature type="transmembrane region" description="Helical" evidence="1">
    <location>
        <begin position="414"/>
        <end position="444"/>
    </location>
</feature>
<feature type="transmembrane region" description="Helical" evidence="1">
    <location>
        <begin position="367"/>
        <end position="384"/>
    </location>
</feature>
<keyword evidence="1" id="KW-1133">Transmembrane helix</keyword>
<accession>A0A255GES5</accession>
<protein>
    <recommendedName>
        <fullName evidence="6">Arabinosyltransferase</fullName>
    </recommendedName>
</protein>
<feature type="transmembrane region" description="Helical" evidence="1">
    <location>
        <begin position="554"/>
        <end position="572"/>
    </location>
</feature>
<evidence type="ECO:0008006" key="6">
    <source>
        <dbReference type="Google" id="ProtNLM"/>
    </source>
</evidence>
<keyword evidence="1" id="KW-0812">Transmembrane</keyword>
<comment type="caution">
    <text evidence="4">The sequence shown here is derived from an EMBL/GenBank/DDBJ whole genome shotgun (WGS) entry which is preliminary data.</text>
</comment>
<keyword evidence="5" id="KW-1185">Reference proteome</keyword>
<proteinExistence type="predicted"/>
<organism evidence="4 5">
    <name type="scientific">Enemella evansiae</name>
    <dbReference type="NCBI Taxonomy" id="2016499"/>
    <lineage>
        <taxon>Bacteria</taxon>
        <taxon>Bacillati</taxon>
        <taxon>Actinomycetota</taxon>
        <taxon>Actinomycetes</taxon>
        <taxon>Propionibacteriales</taxon>
        <taxon>Propionibacteriaceae</taxon>
        <taxon>Enemella</taxon>
    </lineage>
</organism>
<dbReference type="AlphaFoldDB" id="A0A255GES5"/>
<sequence length="1002" mass="108011">MSAAVQPVDTGPRQGARPDARQIARRWWAVLVLALLAGLCMLAFPLAPVVQHTATYQWRSADGPVALPLNPYRPERLTLSLDCAAIGPDAGPVLTTVRAVDPDLRSGRLDVAVRGGELVLTSRGTEVRAGAYPCGRVVVSMDSAGTRVSRDGVVLVDRPGDLRPAIDGFSGPGDWPPDVVDDPISQGEPGSFTRTPAPVAPGIEAEVVADTQWDSSPTALKIALGVVAGVFLLAALVFAVLADRRPRQPSAPPRRTRGGFWKRHWDDLVLVPVFAFGVIAGGATDDDGFIAQILRTRTMSGYLGNYVRWNNAPEAPFGWFYELLSRWGAVSWAPVWLRLLPLLVAILGWVVVRHGLLPRLVSRPGTWVRLTLLAGFAGFWLVFCNALRPELWFAVGSGIVVWCVLVALHRRWVWPLLVGALVAGLTVGVGPTGLLALAPFVVAVRPLWRWLRHDRLRLAAVSVAWLACLGAVVPIMFADQSLTSVLSSNSARATYGPVFPVWMDPIRYWRLYQSYAARQWTVYLAAVALVLLGWRLWRVRRGAVGMLSGVNRRVAWLVVGTALGLVVAMALSPTKLPHHFGSLLLLGPLAMAACVRLVERDRGRGFAAVLLGGSVAMFGISLHGNNTWWKLSTLGLLADKNPLRVGPVPVWPFVVLAGVLLGVCIWRGLPGWLRAGRLRAGWRAGRAAGAYTLGVVVLVGSQYANFAQAAILRGPDRYTMASAALSAMAGEPCKLARSLAYEPDPSAGVLRTSGAMPFDGTDAGLPVWTANPAAPDRLETGWYDWSDSVHEGGRWPLVIAVSGLDAGHRVRVEFNDGSSKQLSATRKTLGTSALSDIRVEPGNRVSSFRLVAESDGVPMPDPKTGEVEPFVVSAPRVPVTRPLLELVQEKKVAIAWNLAFFGPCFDTPRESRGRVEIADYLLSDSRQPGNISYNSRSGGPFAGVLGLTVPSRVPVYALDDYSESDMSALDLVRLDPMYGTDAGAPILGDRVRNGWDPVPTVP</sequence>
<keyword evidence="1" id="KW-0472">Membrane</keyword>
<feature type="domain" description="Arabinosyltransferas concanavalin like" evidence="3">
    <location>
        <begin position="51"/>
        <end position="168"/>
    </location>
</feature>
<evidence type="ECO:0000256" key="1">
    <source>
        <dbReference type="SAM" id="Phobius"/>
    </source>
</evidence>
<evidence type="ECO:0000259" key="3">
    <source>
        <dbReference type="Pfam" id="PF17689"/>
    </source>
</evidence>
<feature type="transmembrane region" description="Helical" evidence="1">
    <location>
        <begin position="605"/>
        <end position="624"/>
    </location>
</feature>
<feature type="transmembrane region" description="Helical" evidence="1">
    <location>
        <begin position="456"/>
        <end position="477"/>
    </location>
</feature>
<dbReference type="Gene3D" id="3.40.190.160">
    <property type="match status" value="1"/>
</dbReference>
<feature type="transmembrane region" description="Helical" evidence="1">
    <location>
        <begin position="27"/>
        <end position="47"/>
    </location>
</feature>
<feature type="transmembrane region" description="Helical" evidence="1">
    <location>
        <begin position="517"/>
        <end position="534"/>
    </location>
</feature>
<dbReference type="GO" id="GO:0071766">
    <property type="term" value="P:Actinobacterium-type cell wall biogenesis"/>
    <property type="evidence" value="ECO:0007669"/>
    <property type="project" value="InterPro"/>
</dbReference>
<gene>
    <name evidence="4" type="ORF">CGZ94_06805</name>
</gene>
<dbReference type="InterPro" id="IPR027451">
    <property type="entry name" value="EmbABC_dom1"/>
</dbReference>
<evidence type="ECO:0000313" key="4">
    <source>
        <dbReference type="EMBL" id="OYO14325.1"/>
    </source>
</evidence>
<feature type="transmembrane region" description="Helical" evidence="1">
    <location>
        <begin position="391"/>
        <end position="408"/>
    </location>
</feature>
<reference evidence="4 5" key="1">
    <citation type="submission" date="2017-07" db="EMBL/GenBank/DDBJ databases">
        <title>Draft whole genome sequences of clinical Proprionibacteriaceae strains.</title>
        <authorList>
            <person name="Bernier A.-M."/>
            <person name="Bernard K."/>
            <person name="Domingo M.-C."/>
        </authorList>
    </citation>
    <scope>NUCLEOTIDE SEQUENCE [LARGE SCALE GENOMIC DNA]</scope>
    <source>
        <strain evidence="4 5">NML 030167</strain>
    </source>
</reference>
<feature type="transmembrane region" description="Helical" evidence="1">
    <location>
        <begin position="222"/>
        <end position="242"/>
    </location>
</feature>
<evidence type="ECO:0000259" key="2">
    <source>
        <dbReference type="Pfam" id="PF04602"/>
    </source>
</evidence>
<name>A0A255GES5_9ACTN</name>
<dbReference type="Proteomes" id="UP000215896">
    <property type="component" value="Unassembled WGS sequence"/>
</dbReference>
<dbReference type="InterPro" id="IPR040920">
    <property type="entry name" value="Arabino_trans_N"/>
</dbReference>
<dbReference type="Gene3D" id="2.60.120.610">
    <property type="entry name" value="arabinofuranosyltransferase like domain"/>
    <property type="match status" value="1"/>
</dbReference>
<dbReference type="Pfam" id="PF04602">
    <property type="entry name" value="Arabinose_trans"/>
    <property type="match status" value="1"/>
</dbReference>
<feature type="transmembrane region" description="Helical" evidence="1">
    <location>
        <begin position="578"/>
        <end position="598"/>
    </location>
</feature>
<dbReference type="InterPro" id="IPR007680">
    <property type="entry name" value="Arabino_trans_central"/>
</dbReference>
<dbReference type="EMBL" id="NMVO01000012">
    <property type="protein sequence ID" value="OYO14325.1"/>
    <property type="molecule type" value="Genomic_DNA"/>
</dbReference>
<feature type="transmembrane region" description="Helical" evidence="1">
    <location>
        <begin position="650"/>
        <end position="669"/>
    </location>
</feature>
<dbReference type="GO" id="GO:0052636">
    <property type="term" value="F:arabinosyltransferase activity"/>
    <property type="evidence" value="ECO:0007669"/>
    <property type="project" value="InterPro"/>
</dbReference>